<dbReference type="PANTHER" id="PTHR48073:SF2">
    <property type="entry name" value="O-SUCCINYLBENZOATE SYNTHASE"/>
    <property type="match status" value="1"/>
</dbReference>
<feature type="non-terminal residue" evidence="5">
    <location>
        <position position="273"/>
    </location>
</feature>
<dbReference type="Gene3D" id="3.20.20.120">
    <property type="entry name" value="Enolase-like C-terminal domain"/>
    <property type="match status" value="1"/>
</dbReference>
<dbReference type="InterPro" id="IPR013342">
    <property type="entry name" value="Mandelate_racemase_C"/>
</dbReference>
<dbReference type="SMART" id="SM00922">
    <property type="entry name" value="MR_MLE"/>
    <property type="match status" value="1"/>
</dbReference>
<dbReference type="SUPFAM" id="SSF54826">
    <property type="entry name" value="Enolase N-terminal domain-like"/>
    <property type="match status" value="1"/>
</dbReference>
<dbReference type="InterPro" id="IPR018110">
    <property type="entry name" value="Mandel_Rmase/mucon_lact_enz_CS"/>
</dbReference>
<dbReference type="InterPro" id="IPR036849">
    <property type="entry name" value="Enolase-like_C_sf"/>
</dbReference>
<evidence type="ECO:0000256" key="3">
    <source>
        <dbReference type="ARBA" id="ARBA00023239"/>
    </source>
</evidence>
<dbReference type="SFLD" id="SFLDS00001">
    <property type="entry name" value="Enolase"/>
    <property type="match status" value="1"/>
</dbReference>
<keyword evidence="2" id="KW-0460">Magnesium</keyword>
<dbReference type="InterPro" id="IPR029017">
    <property type="entry name" value="Enolase-like_N"/>
</dbReference>
<dbReference type="SFLD" id="SFLDF00009">
    <property type="entry name" value="o-succinylbenzoate_synthase"/>
    <property type="match status" value="1"/>
</dbReference>
<dbReference type="Pfam" id="PF13378">
    <property type="entry name" value="MR_MLE_C"/>
    <property type="match status" value="1"/>
</dbReference>
<dbReference type="GO" id="GO:0009063">
    <property type="term" value="P:amino acid catabolic process"/>
    <property type="evidence" value="ECO:0007669"/>
    <property type="project" value="InterPro"/>
</dbReference>
<sequence length="273" mass="30718">MKISEFTVTPFSIPFVKPLKTSRNTYSHREGIWLNLKRDNLSGWGEAAPLPGFSNEYLKEIHYALEGFHQAIDGESVEKEELLSLAELHTEGNPSTRFAIETALYDLFSQEEKKSLASYLNPNALTEIAVNGITGIHMPGDGFMVMKVKVGFRNLFDEIEHMVKLTKSFGKEILFRLDANGAFDLPQAIRFCKEMEAFNIDYIEQPLPAEELVDLAELSYHTEIPIAVDESLTDFNSAEKIIENQATDVFVIKPMVSGGFTDCKKIIDLAKTE</sequence>
<dbReference type="InterPro" id="IPR029065">
    <property type="entry name" value="Enolase_C-like"/>
</dbReference>
<dbReference type="AlphaFoldDB" id="A0A382PQC1"/>
<dbReference type="GO" id="GO:0016829">
    <property type="term" value="F:lyase activity"/>
    <property type="evidence" value="ECO:0007669"/>
    <property type="project" value="UniProtKB-KW"/>
</dbReference>
<dbReference type="GO" id="GO:0046872">
    <property type="term" value="F:metal ion binding"/>
    <property type="evidence" value="ECO:0007669"/>
    <property type="project" value="UniProtKB-KW"/>
</dbReference>
<evidence type="ECO:0000256" key="2">
    <source>
        <dbReference type="ARBA" id="ARBA00022842"/>
    </source>
</evidence>
<name>A0A382PQC1_9ZZZZ</name>
<keyword evidence="1" id="KW-0479">Metal-binding</keyword>
<dbReference type="PROSITE" id="PS00909">
    <property type="entry name" value="MR_MLE_2"/>
    <property type="match status" value="1"/>
</dbReference>
<evidence type="ECO:0000256" key="1">
    <source>
        <dbReference type="ARBA" id="ARBA00022723"/>
    </source>
</evidence>
<evidence type="ECO:0000313" key="5">
    <source>
        <dbReference type="EMBL" id="SVC74980.1"/>
    </source>
</evidence>
<dbReference type="EMBL" id="UINC01108692">
    <property type="protein sequence ID" value="SVC74980.1"/>
    <property type="molecule type" value="Genomic_DNA"/>
</dbReference>
<reference evidence="5" key="1">
    <citation type="submission" date="2018-05" db="EMBL/GenBank/DDBJ databases">
        <authorList>
            <person name="Lanie J.A."/>
            <person name="Ng W.-L."/>
            <person name="Kazmierczak K.M."/>
            <person name="Andrzejewski T.M."/>
            <person name="Davidsen T.M."/>
            <person name="Wayne K.J."/>
            <person name="Tettelin H."/>
            <person name="Glass J.I."/>
            <person name="Rusch D."/>
            <person name="Podicherti R."/>
            <person name="Tsui H.-C.T."/>
            <person name="Winkler M.E."/>
        </authorList>
    </citation>
    <scope>NUCLEOTIDE SEQUENCE</scope>
</reference>
<dbReference type="NCBIfam" id="TIGR01927">
    <property type="entry name" value="menC_gam_Gplu"/>
    <property type="match status" value="1"/>
</dbReference>
<dbReference type="SUPFAM" id="SSF51604">
    <property type="entry name" value="Enolase C-terminal domain-like"/>
    <property type="match status" value="1"/>
</dbReference>
<feature type="domain" description="Mandelate racemase/muconate lactonizing enzyme C-terminal" evidence="4">
    <location>
        <begin position="126"/>
        <end position="225"/>
    </location>
</feature>
<proteinExistence type="predicted"/>
<evidence type="ECO:0000259" key="4">
    <source>
        <dbReference type="SMART" id="SM00922"/>
    </source>
</evidence>
<dbReference type="Gene3D" id="3.30.390.10">
    <property type="entry name" value="Enolase-like, N-terminal domain"/>
    <property type="match status" value="1"/>
</dbReference>
<organism evidence="5">
    <name type="scientific">marine metagenome</name>
    <dbReference type="NCBI Taxonomy" id="408172"/>
    <lineage>
        <taxon>unclassified sequences</taxon>
        <taxon>metagenomes</taxon>
        <taxon>ecological metagenomes</taxon>
    </lineage>
</organism>
<gene>
    <name evidence="5" type="ORF">METZ01_LOCUS327834</name>
</gene>
<dbReference type="Pfam" id="PF21508">
    <property type="entry name" value="MenC_N"/>
    <property type="match status" value="1"/>
</dbReference>
<protein>
    <recommendedName>
        <fullName evidence="4">Mandelate racemase/muconate lactonizing enzyme C-terminal domain-containing protein</fullName>
    </recommendedName>
</protein>
<dbReference type="PANTHER" id="PTHR48073">
    <property type="entry name" value="O-SUCCINYLBENZOATE SYNTHASE-RELATED"/>
    <property type="match status" value="1"/>
</dbReference>
<dbReference type="SFLD" id="SFLDG00180">
    <property type="entry name" value="muconate_cycloisomerase"/>
    <property type="match status" value="1"/>
</dbReference>
<dbReference type="InterPro" id="IPR041338">
    <property type="entry name" value="OSBS_N"/>
</dbReference>
<accession>A0A382PQC1</accession>
<keyword evidence="3" id="KW-0456">Lyase</keyword>